<evidence type="ECO:0000256" key="7">
    <source>
        <dbReference type="SAM" id="Phobius"/>
    </source>
</evidence>
<dbReference type="RefSeq" id="WP_344115811.1">
    <property type="nucleotide sequence ID" value="NZ_BAAANE010000011.1"/>
</dbReference>
<dbReference type="InterPro" id="IPR003317">
    <property type="entry name" value="Cyt-d_oxidase_su2"/>
</dbReference>
<keyword evidence="6 7" id="KW-0472">Membrane</keyword>
<evidence type="ECO:0000256" key="4">
    <source>
        <dbReference type="ARBA" id="ARBA00022692"/>
    </source>
</evidence>
<evidence type="ECO:0000313" key="9">
    <source>
        <dbReference type="Proteomes" id="UP001501319"/>
    </source>
</evidence>
<keyword evidence="3" id="KW-1003">Cell membrane</keyword>
<evidence type="ECO:0000256" key="5">
    <source>
        <dbReference type="ARBA" id="ARBA00022989"/>
    </source>
</evidence>
<evidence type="ECO:0000256" key="6">
    <source>
        <dbReference type="ARBA" id="ARBA00023136"/>
    </source>
</evidence>
<comment type="similarity">
    <text evidence="2">Belongs to the cytochrome ubiquinol oxidase subunit 2 family.</text>
</comment>
<sequence>MSTVWFLLAVLCLVMYVVLDGYDLGIGIATLFERDARSRRELLELVAVAWDGNETWLVLLAVSLWAGFPLAFGTMLPQAYLPLIIMLFSLIVRGVSVEMASQAETESHWERLFGIASLAAALAQGVVVGTLTEKLTVVNRAFSGSPFGALSWYAVLTAAAITCGYLALGYAYTKWKATGELRASAGRRGTVSAVLASILAVACLAAVNGTAAPLNLHSPGRAIAFAGLLIFAAAGAVVTLAAFRSDSPRYDALPIAGLVTTTVALVIALVVARYPVLAPPALTLADTAAPESTLVFLAVGIGLNMPLVLYYNWFAHHTFKGKLSIAPHDLDVSDALPGSQP</sequence>
<dbReference type="PANTHER" id="PTHR43141">
    <property type="entry name" value="CYTOCHROME BD2 SUBUNIT II"/>
    <property type="match status" value="1"/>
</dbReference>
<feature type="transmembrane region" description="Helical" evidence="7">
    <location>
        <begin position="255"/>
        <end position="274"/>
    </location>
</feature>
<keyword evidence="4 7" id="KW-0812">Transmembrane</keyword>
<feature type="transmembrane region" description="Helical" evidence="7">
    <location>
        <begin position="152"/>
        <end position="172"/>
    </location>
</feature>
<comment type="subcellular location">
    <subcellularLocation>
        <location evidence="1">Cell membrane</location>
        <topology evidence="1">Multi-pass membrane protein</topology>
    </subcellularLocation>
</comment>
<accession>A0ABN2FS59</accession>
<feature type="transmembrane region" description="Helical" evidence="7">
    <location>
        <begin position="79"/>
        <end position="100"/>
    </location>
</feature>
<dbReference type="Proteomes" id="UP001501319">
    <property type="component" value="Unassembled WGS sequence"/>
</dbReference>
<evidence type="ECO:0000313" key="8">
    <source>
        <dbReference type="EMBL" id="GAA1657968.1"/>
    </source>
</evidence>
<evidence type="ECO:0000256" key="2">
    <source>
        <dbReference type="ARBA" id="ARBA00007543"/>
    </source>
</evidence>
<keyword evidence="5 7" id="KW-1133">Transmembrane helix</keyword>
<gene>
    <name evidence="8" type="primary">cydB_2</name>
    <name evidence="8" type="ORF">GCM10009744_58920</name>
</gene>
<reference evidence="8 9" key="1">
    <citation type="journal article" date="2019" name="Int. J. Syst. Evol. Microbiol.">
        <title>The Global Catalogue of Microorganisms (GCM) 10K type strain sequencing project: providing services to taxonomists for standard genome sequencing and annotation.</title>
        <authorList>
            <consortium name="The Broad Institute Genomics Platform"/>
            <consortium name="The Broad Institute Genome Sequencing Center for Infectious Disease"/>
            <person name="Wu L."/>
            <person name="Ma J."/>
        </authorList>
    </citation>
    <scope>NUCLEOTIDE SEQUENCE [LARGE SCALE GENOMIC DNA]</scope>
    <source>
        <strain evidence="8 9">JCM 14306</strain>
    </source>
</reference>
<feature type="transmembrane region" description="Helical" evidence="7">
    <location>
        <begin position="112"/>
        <end position="132"/>
    </location>
</feature>
<comment type="caution">
    <text evidence="8">The sequence shown here is derived from an EMBL/GenBank/DDBJ whole genome shotgun (WGS) entry which is preliminary data.</text>
</comment>
<name>A0ABN2FS59_9ACTN</name>
<dbReference type="EMBL" id="BAAANE010000011">
    <property type="protein sequence ID" value="GAA1657968.1"/>
    <property type="molecule type" value="Genomic_DNA"/>
</dbReference>
<feature type="transmembrane region" description="Helical" evidence="7">
    <location>
        <begin position="222"/>
        <end position="243"/>
    </location>
</feature>
<feature type="transmembrane region" description="Helical" evidence="7">
    <location>
        <begin position="193"/>
        <end position="216"/>
    </location>
</feature>
<organism evidence="8 9">
    <name type="scientific">Kribbella alba</name>
    <dbReference type="NCBI Taxonomy" id="190197"/>
    <lineage>
        <taxon>Bacteria</taxon>
        <taxon>Bacillati</taxon>
        <taxon>Actinomycetota</taxon>
        <taxon>Actinomycetes</taxon>
        <taxon>Propionibacteriales</taxon>
        <taxon>Kribbellaceae</taxon>
        <taxon>Kribbella</taxon>
    </lineage>
</organism>
<dbReference type="PANTHER" id="PTHR43141:SF4">
    <property type="entry name" value="CYTOCHROME BD2 SUBUNIT II"/>
    <property type="match status" value="1"/>
</dbReference>
<evidence type="ECO:0000256" key="3">
    <source>
        <dbReference type="ARBA" id="ARBA00022475"/>
    </source>
</evidence>
<evidence type="ECO:0000256" key="1">
    <source>
        <dbReference type="ARBA" id="ARBA00004651"/>
    </source>
</evidence>
<keyword evidence="9" id="KW-1185">Reference proteome</keyword>
<feature type="transmembrane region" description="Helical" evidence="7">
    <location>
        <begin position="294"/>
        <end position="314"/>
    </location>
</feature>
<feature type="transmembrane region" description="Helical" evidence="7">
    <location>
        <begin position="6"/>
        <end position="32"/>
    </location>
</feature>
<protein>
    <submittedName>
        <fullName evidence="8">Cytochrome d ubiquinol oxidase subunit II</fullName>
    </submittedName>
</protein>
<proteinExistence type="inferred from homology"/>
<dbReference type="Pfam" id="PF02322">
    <property type="entry name" value="Cyt_bd_oxida_II"/>
    <property type="match status" value="1"/>
</dbReference>
<feature type="transmembrane region" description="Helical" evidence="7">
    <location>
        <begin position="53"/>
        <end position="73"/>
    </location>
</feature>